<evidence type="ECO:0000313" key="1">
    <source>
        <dbReference type="EMBL" id="TWI63684.1"/>
    </source>
</evidence>
<keyword evidence="2" id="KW-1185">Reference proteome</keyword>
<protein>
    <submittedName>
        <fullName evidence="1">4-oxalocrotonate tautomerase</fullName>
    </submittedName>
</protein>
<sequence length="133" mass="14464">MPILNITIAGTPQSVPAPRVADLLLRHTGGILHKAPALTAIAIAYRDPAHWFVGEETLATLGKASFFLDIKISDETNTAAEKAAYIEAVFRDMGELLGALHEVSYIHIDDARPAAWGWGGLTQQYRAVKKLLM</sequence>
<reference evidence="1 2" key="1">
    <citation type="journal article" date="2015" name="Stand. Genomic Sci.">
        <title>Genomic Encyclopedia of Bacterial and Archaeal Type Strains, Phase III: the genomes of soil and plant-associated and newly described type strains.</title>
        <authorList>
            <person name="Whitman W.B."/>
            <person name="Woyke T."/>
            <person name="Klenk H.P."/>
            <person name="Zhou Y."/>
            <person name="Lilburn T.G."/>
            <person name="Beck B.J."/>
            <person name="De Vos P."/>
            <person name="Vandamme P."/>
            <person name="Eisen J.A."/>
            <person name="Garrity G."/>
            <person name="Hugenholtz P."/>
            <person name="Kyrpides N.C."/>
        </authorList>
    </citation>
    <scope>NUCLEOTIDE SEQUENCE [LARGE SCALE GENOMIC DNA]</scope>
    <source>
        <strain evidence="1 2">CGMCC 1.10822</strain>
    </source>
</reference>
<organism evidence="1 2">
    <name type="scientific">Pseudoduganella lurida</name>
    <dbReference type="NCBI Taxonomy" id="1036180"/>
    <lineage>
        <taxon>Bacteria</taxon>
        <taxon>Pseudomonadati</taxon>
        <taxon>Pseudomonadota</taxon>
        <taxon>Betaproteobacteria</taxon>
        <taxon>Burkholderiales</taxon>
        <taxon>Oxalobacteraceae</taxon>
        <taxon>Telluria group</taxon>
        <taxon>Pseudoduganella</taxon>
    </lineage>
</organism>
<gene>
    <name evidence="1" type="ORF">IP91_03656</name>
</gene>
<dbReference type="RefSeq" id="WP_145650533.1">
    <property type="nucleotide sequence ID" value="NZ_VLLB01000006.1"/>
</dbReference>
<accession>A0A562R549</accession>
<dbReference type="AlphaFoldDB" id="A0A562R549"/>
<dbReference type="OrthoDB" id="8561934at2"/>
<comment type="caution">
    <text evidence="1">The sequence shown here is derived from an EMBL/GenBank/DDBJ whole genome shotgun (WGS) entry which is preliminary data.</text>
</comment>
<dbReference type="EMBL" id="VLLB01000006">
    <property type="protein sequence ID" value="TWI63684.1"/>
    <property type="molecule type" value="Genomic_DNA"/>
</dbReference>
<dbReference type="InterPro" id="IPR014347">
    <property type="entry name" value="Tautomerase/MIF_sf"/>
</dbReference>
<evidence type="ECO:0000313" key="2">
    <source>
        <dbReference type="Proteomes" id="UP000318431"/>
    </source>
</evidence>
<name>A0A562R549_9BURK</name>
<dbReference type="SUPFAM" id="SSF55331">
    <property type="entry name" value="Tautomerase/MIF"/>
    <property type="match status" value="1"/>
</dbReference>
<dbReference type="Gene3D" id="3.30.429.10">
    <property type="entry name" value="Macrophage Migration Inhibitory Factor"/>
    <property type="match status" value="1"/>
</dbReference>
<dbReference type="Proteomes" id="UP000318431">
    <property type="component" value="Unassembled WGS sequence"/>
</dbReference>
<proteinExistence type="predicted"/>